<sequence length="509" mass="55801" precursor="true">MTDHRSELHDRIHELVTCQLEEDAQGANAQALHKLVTGDAEARRVYMQYMQESYRIASRLAPPTHDATLDGIPPDSSQPATKHSGERYSLKGLLFPGKQLLFLATAAMLLLSGLFWYGQVHDSDTTDGIAHTVQGGQNILHAVRDSSATEVATLVHGADIVCDATSGDLSDLTRLKIGQELRLLEGSAEIVFDSGVEAIAIAPCQMTIQGAGEISTKYGRITARVGERGKGFVIETSVARVTDLGTAFGVEVEETGETSIAVFEGEVDLEYGSPTGKAGVPLRAKKNRLTQGEGLRIDQFGMSSRLFSIDSIKLPQVRQLPPVNIQHSVVSTVYDNISEERLEMRNYYHIVRSGLREDSQAFVDRLHQWNGIDATGIPKDLIGADYVMPFNEDKFIADLEVVLTLERPATVYLFLSDDEVVPEWISKDYVDTGRDIGLDEGVNPYRMDLALDDGPGKSIDTLFSIWKREVVSPLSITLGPVKKPKKRVMRNGVSILPGYNMYGIAAVAL</sequence>
<dbReference type="Proteomes" id="UP000319852">
    <property type="component" value="Chromosome"/>
</dbReference>
<dbReference type="GO" id="GO:0016989">
    <property type="term" value="F:sigma factor antagonist activity"/>
    <property type="evidence" value="ECO:0007669"/>
    <property type="project" value="TreeGrafter"/>
</dbReference>
<evidence type="ECO:0000313" key="3">
    <source>
        <dbReference type="EMBL" id="QDS99944.1"/>
    </source>
</evidence>
<dbReference type="RefSeq" id="WP_145061090.1">
    <property type="nucleotide sequence ID" value="NZ_CP036263.1"/>
</dbReference>
<evidence type="ECO:0000256" key="1">
    <source>
        <dbReference type="SAM" id="MobiDB-lite"/>
    </source>
</evidence>
<dbReference type="EMBL" id="CP036263">
    <property type="protein sequence ID" value="QDS99944.1"/>
    <property type="molecule type" value="Genomic_DNA"/>
</dbReference>
<dbReference type="InterPro" id="IPR012373">
    <property type="entry name" value="Ferrdict_sens_TM"/>
</dbReference>
<dbReference type="PANTHER" id="PTHR30273">
    <property type="entry name" value="PERIPLASMIC SIGNAL SENSOR AND SIGMA FACTOR ACTIVATOR FECR-RELATED"/>
    <property type="match status" value="1"/>
</dbReference>
<evidence type="ECO:0000259" key="2">
    <source>
        <dbReference type="Pfam" id="PF04773"/>
    </source>
</evidence>
<keyword evidence="4" id="KW-1185">Reference proteome</keyword>
<dbReference type="InterPro" id="IPR006860">
    <property type="entry name" value="FecR"/>
</dbReference>
<reference evidence="3 4" key="1">
    <citation type="submission" date="2019-02" db="EMBL/GenBank/DDBJ databases">
        <title>Deep-cultivation of Planctomycetes and their phenomic and genomic characterization uncovers novel biology.</title>
        <authorList>
            <person name="Wiegand S."/>
            <person name="Jogler M."/>
            <person name="Boedeker C."/>
            <person name="Pinto D."/>
            <person name="Vollmers J."/>
            <person name="Rivas-Marin E."/>
            <person name="Kohn T."/>
            <person name="Peeters S.H."/>
            <person name="Heuer A."/>
            <person name="Rast P."/>
            <person name="Oberbeckmann S."/>
            <person name="Bunk B."/>
            <person name="Jeske O."/>
            <person name="Meyerdierks A."/>
            <person name="Storesund J.E."/>
            <person name="Kallscheuer N."/>
            <person name="Luecker S."/>
            <person name="Lage O.M."/>
            <person name="Pohl T."/>
            <person name="Merkel B.J."/>
            <person name="Hornburger P."/>
            <person name="Mueller R.-W."/>
            <person name="Bruemmer F."/>
            <person name="Labrenz M."/>
            <person name="Spormann A.M."/>
            <person name="Op den Camp H."/>
            <person name="Overmann J."/>
            <person name="Amann R."/>
            <person name="Jetten M.S.M."/>
            <person name="Mascher T."/>
            <person name="Medema M.H."/>
            <person name="Devos D.P."/>
            <person name="Kaster A.-K."/>
            <person name="Ovreas L."/>
            <person name="Rohde M."/>
            <person name="Galperin M.Y."/>
            <person name="Jogler C."/>
        </authorList>
    </citation>
    <scope>NUCLEOTIDE SEQUENCE [LARGE SCALE GENOMIC DNA]</scope>
    <source>
        <strain evidence="3 4">HG15A2</strain>
    </source>
</reference>
<gene>
    <name evidence="3" type="ORF">HG15A2_32780</name>
</gene>
<dbReference type="Gene3D" id="2.60.120.1440">
    <property type="match status" value="1"/>
</dbReference>
<dbReference type="KEGG" id="amob:HG15A2_32780"/>
<evidence type="ECO:0000313" key="4">
    <source>
        <dbReference type="Proteomes" id="UP000319852"/>
    </source>
</evidence>
<dbReference type="OrthoDB" id="256916at2"/>
<dbReference type="PANTHER" id="PTHR30273:SF2">
    <property type="entry name" value="PROTEIN FECR"/>
    <property type="match status" value="1"/>
</dbReference>
<accession>A0A517MYJ2</accession>
<name>A0A517MYJ2_9BACT</name>
<feature type="domain" description="FecR protein" evidence="2">
    <location>
        <begin position="213"/>
        <end position="267"/>
    </location>
</feature>
<proteinExistence type="predicted"/>
<protein>
    <submittedName>
        <fullName evidence="3">FecR protein</fullName>
    </submittedName>
</protein>
<organism evidence="3 4">
    <name type="scientific">Adhaeretor mobilis</name>
    <dbReference type="NCBI Taxonomy" id="1930276"/>
    <lineage>
        <taxon>Bacteria</taxon>
        <taxon>Pseudomonadati</taxon>
        <taxon>Planctomycetota</taxon>
        <taxon>Planctomycetia</taxon>
        <taxon>Pirellulales</taxon>
        <taxon>Lacipirellulaceae</taxon>
        <taxon>Adhaeretor</taxon>
    </lineage>
</organism>
<dbReference type="AlphaFoldDB" id="A0A517MYJ2"/>
<feature type="region of interest" description="Disordered" evidence="1">
    <location>
        <begin position="65"/>
        <end position="84"/>
    </location>
</feature>
<dbReference type="Pfam" id="PF04773">
    <property type="entry name" value="FecR"/>
    <property type="match status" value="1"/>
</dbReference>